<accession>A0A919M4Q2</accession>
<organism evidence="1 2">
    <name type="scientific">Actinoplanes cyaneus</name>
    <dbReference type="NCBI Taxonomy" id="52696"/>
    <lineage>
        <taxon>Bacteria</taxon>
        <taxon>Bacillati</taxon>
        <taxon>Actinomycetota</taxon>
        <taxon>Actinomycetes</taxon>
        <taxon>Micromonosporales</taxon>
        <taxon>Micromonosporaceae</taxon>
        <taxon>Actinoplanes</taxon>
    </lineage>
</organism>
<comment type="caution">
    <text evidence="1">The sequence shown here is derived from an EMBL/GenBank/DDBJ whole genome shotgun (WGS) entry which is preliminary data.</text>
</comment>
<reference evidence="1" key="1">
    <citation type="submission" date="2021-01" db="EMBL/GenBank/DDBJ databases">
        <title>Whole genome shotgun sequence of Actinoplanes cyaneus NBRC 14990.</title>
        <authorList>
            <person name="Komaki H."/>
            <person name="Tamura T."/>
        </authorList>
    </citation>
    <scope>NUCLEOTIDE SEQUENCE</scope>
    <source>
        <strain evidence="1">NBRC 14990</strain>
    </source>
</reference>
<proteinExistence type="predicted"/>
<protein>
    <submittedName>
        <fullName evidence="1">Uncharacterized protein</fullName>
    </submittedName>
</protein>
<sequence>MIAAGLVAPALTGPAVAACDDEASARRLAVSCAQPVAVDASRNEFSQVVAQPDGHLRFESAVVPQRARRSDGWADVDLSLSPGTAVLAFGQTRR</sequence>
<name>A0A919M4Q2_9ACTN</name>
<evidence type="ECO:0000313" key="1">
    <source>
        <dbReference type="EMBL" id="GID69620.1"/>
    </source>
</evidence>
<gene>
    <name evidence="1" type="ORF">Acy02nite_75010</name>
</gene>
<keyword evidence="2" id="KW-1185">Reference proteome</keyword>
<dbReference type="EMBL" id="BOMH01000064">
    <property type="protein sequence ID" value="GID69620.1"/>
    <property type="molecule type" value="Genomic_DNA"/>
</dbReference>
<dbReference type="AlphaFoldDB" id="A0A919M4Q2"/>
<evidence type="ECO:0000313" key="2">
    <source>
        <dbReference type="Proteomes" id="UP000619479"/>
    </source>
</evidence>
<dbReference type="Proteomes" id="UP000619479">
    <property type="component" value="Unassembled WGS sequence"/>
</dbReference>